<keyword evidence="2" id="KW-1185">Reference proteome</keyword>
<comment type="caution">
    <text evidence="1">The sequence shown here is derived from an EMBL/GenBank/DDBJ whole genome shotgun (WGS) entry which is preliminary data.</text>
</comment>
<evidence type="ECO:0000313" key="1">
    <source>
        <dbReference type="EMBL" id="KAH7948757.1"/>
    </source>
</evidence>
<dbReference type="Proteomes" id="UP000821865">
    <property type="component" value="Chromosome 5"/>
</dbReference>
<dbReference type="EMBL" id="CM023474">
    <property type="protein sequence ID" value="KAH7948757.1"/>
    <property type="molecule type" value="Genomic_DNA"/>
</dbReference>
<protein>
    <submittedName>
        <fullName evidence="1">Uncharacterized protein</fullName>
    </submittedName>
</protein>
<reference evidence="1" key="1">
    <citation type="submission" date="2020-05" db="EMBL/GenBank/DDBJ databases">
        <title>Large-scale comparative analyses of tick genomes elucidate their genetic diversity and vector capacities.</title>
        <authorList>
            <person name="Jia N."/>
            <person name="Wang J."/>
            <person name="Shi W."/>
            <person name="Du L."/>
            <person name="Sun Y."/>
            <person name="Zhan W."/>
            <person name="Jiang J."/>
            <person name="Wang Q."/>
            <person name="Zhang B."/>
            <person name="Ji P."/>
            <person name="Sakyi L.B."/>
            <person name="Cui X."/>
            <person name="Yuan T."/>
            <person name="Jiang B."/>
            <person name="Yang W."/>
            <person name="Lam T.T.-Y."/>
            <person name="Chang Q."/>
            <person name="Ding S."/>
            <person name="Wang X."/>
            <person name="Zhu J."/>
            <person name="Ruan X."/>
            <person name="Zhao L."/>
            <person name="Wei J."/>
            <person name="Que T."/>
            <person name="Du C."/>
            <person name="Cheng J."/>
            <person name="Dai P."/>
            <person name="Han X."/>
            <person name="Huang E."/>
            <person name="Gao Y."/>
            <person name="Liu J."/>
            <person name="Shao H."/>
            <person name="Ye R."/>
            <person name="Li L."/>
            <person name="Wei W."/>
            <person name="Wang X."/>
            <person name="Wang C."/>
            <person name="Yang T."/>
            <person name="Huo Q."/>
            <person name="Li W."/>
            <person name="Guo W."/>
            <person name="Chen H."/>
            <person name="Zhou L."/>
            <person name="Ni X."/>
            <person name="Tian J."/>
            <person name="Zhou Y."/>
            <person name="Sheng Y."/>
            <person name="Liu T."/>
            <person name="Pan Y."/>
            <person name="Xia L."/>
            <person name="Li J."/>
            <person name="Zhao F."/>
            <person name="Cao W."/>
        </authorList>
    </citation>
    <scope>NUCLEOTIDE SEQUENCE</scope>
    <source>
        <strain evidence="1">Dsil-2018</strain>
    </source>
</reference>
<proteinExistence type="predicted"/>
<sequence length="821" mass="92062">MDAGTAVELPHLGTHAIWPLGCNVWLPSTFVKEEAYNECIDEFGTADGHFLIFGVKAKEEEEGHDQGGFRRSTDNYESILGHTEEEAVYREGSYSDAESGLPESQENHGSILIKVEGNTTESDVARCSPTEQLQSPMIQVSFGGDHVMMTCEKEEPLEHSFDIGNHSLLFHPWADKDQHSSQFGDILKGIKKEPRDEDEPVIEVEGSTAGNRENGRSYAVVNVNVEEDKQVSDRDQLMMHVKEEPADNPHPSSDDSIDLLADEGGSNSGTLIERAASGGPGAFPLVSSSPDAQTGCPDWVLLSYHELAEAVTQQVDEWLDKDVKALLLPLKAKCSDLREALRQNRHHIIQLGKQLSDLLSKEQRKKNQAQGLLTRAKDTPEEDAHISAPVSKLGTPHSPGRRNKHRCRHPGTSRRRQLRKAEGKCLQENLTAQHAGNAVTTHQQSQLDSHEAAEDRYQHDCLEVRRVAVAEHRQSRTKVHRPAVTRPRRKQTFEVLQPRCGQDSLENWIPCEVELQPGIPYNPDRPAWRFMLQRLSGGVSNRSGRELTSAVQATILARPLSSESDRQAAAYSRNPFYSKYADKIRELERRDPDALKRRQEEVSRRKNTTNASSSTEEAVPSRNGSDDVVAREDSRATNRNEKVLQPEPSYTVSDLTDAWKRLHGDRDAVCAVIPASVYEMIRERAKDYPVFLYPLPRKAGGYEFVLSQFLGDRCHMTPLASYQRHGSEAPACLALSYWTQLASREDGAVVLMSGEYDSKVIGPTEAQCLVNQLQLYYGGNELKKKLLLWNFNREARSFNYEALIREFEASATREDSSVRQS</sequence>
<accession>A0ACB8CP02</accession>
<gene>
    <name evidence="1" type="ORF">HPB49_001926</name>
</gene>
<organism evidence="1 2">
    <name type="scientific">Dermacentor silvarum</name>
    <name type="common">Tick</name>
    <dbReference type="NCBI Taxonomy" id="543639"/>
    <lineage>
        <taxon>Eukaryota</taxon>
        <taxon>Metazoa</taxon>
        <taxon>Ecdysozoa</taxon>
        <taxon>Arthropoda</taxon>
        <taxon>Chelicerata</taxon>
        <taxon>Arachnida</taxon>
        <taxon>Acari</taxon>
        <taxon>Parasitiformes</taxon>
        <taxon>Ixodida</taxon>
        <taxon>Ixodoidea</taxon>
        <taxon>Ixodidae</taxon>
        <taxon>Rhipicephalinae</taxon>
        <taxon>Dermacentor</taxon>
    </lineage>
</organism>
<name>A0ACB8CP02_DERSI</name>
<evidence type="ECO:0000313" key="2">
    <source>
        <dbReference type="Proteomes" id="UP000821865"/>
    </source>
</evidence>